<dbReference type="GO" id="GO:0005737">
    <property type="term" value="C:cytoplasm"/>
    <property type="evidence" value="ECO:0007669"/>
    <property type="project" value="TreeGrafter"/>
</dbReference>
<dbReference type="RefSeq" id="XP_068347253.1">
    <property type="nucleotide sequence ID" value="XM_068496016.1"/>
</dbReference>
<dbReference type="GO" id="GO:0046872">
    <property type="term" value="F:metal ion binding"/>
    <property type="evidence" value="ECO:0007669"/>
    <property type="project" value="UniProtKB-KW"/>
</dbReference>
<dbReference type="PANTHER" id="PTHR11668">
    <property type="entry name" value="SERINE/THREONINE PROTEIN PHOSPHATASE"/>
    <property type="match status" value="1"/>
</dbReference>
<dbReference type="GeneID" id="94830720"/>
<evidence type="ECO:0000256" key="7">
    <source>
        <dbReference type="ARBA" id="ARBA00047761"/>
    </source>
</evidence>
<organism evidence="10 11">
    <name type="scientific">Tritrichomonas foetus</name>
    <dbReference type="NCBI Taxonomy" id="1144522"/>
    <lineage>
        <taxon>Eukaryota</taxon>
        <taxon>Metamonada</taxon>
        <taxon>Parabasalia</taxon>
        <taxon>Tritrichomonadida</taxon>
        <taxon>Tritrichomonadidae</taxon>
        <taxon>Tritrichomonas</taxon>
    </lineage>
</organism>
<evidence type="ECO:0000313" key="10">
    <source>
        <dbReference type="EMBL" id="OHS94116.1"/>
    </source>
</evidence>
<reference evidence="10" key="1">
    <citation type="submission" date="2016-10" db="EMBL/GenBank/DDBJ databases">
        <authorList>
            <person name="Benchimol M."/>
            <person name="Almeida L.G."/>
            <person name="Vasconcelos A.T."/>
            <person name="Perreira-Neves A."/>
            <person name="Rosa I.A."/>
            <person name="Tasca T."/>
            <person name="Bogo M.R."/>
            <person name="de Souza W."/>
        </authorList>
    </citation>
    <scope>NUCLEOTIDE SEQUENCE [LARGE SCALE GENOMIC DNA]</scope>
    <source>
        <strain evidence="10">K</strain>
    </source>
</reference>
<keyword evidence="6" id="KW-0464">Manganese</keyword>
<evidence type="ECO:0000256" key="4">
    <source>
        <dbReference type="ARBA" id="ARBA00022801"/>
    </source>
</evidence>
<dbReference type="GO" id="GO:0005634">
    <property type="term" value="C:nucleus"/>
    <property type="evidence" value="ECO:0007669"/>
    <property type="project" value="TreeGrafter"/>
</dbReference>
<dbReference type="InterPro" id="IPR004843">
    <property type="entry name" value="Calcineurin-like_PHP"/>
</dbReference>
<dbReference type="EMBL" id="MLAK01001348">
    <property type="protein sequence ID" value="OHS94116.1"/>
    <property type="molecule type" value="Genomic_DNA"/>
</dbReference>
<evidence type="ECO:0000256" key="6">
    <source>
        <dbReference type="ARBA" id="ARBA00023211"/>
    </source>
</evidence>
<feature type="domain" description="Serine/threonine specific protein phosphatases" evidence="9">
    <location>
        <begin position="30"/>
        <end position="268"/>
    </location>
</feature>
<evidence type="ECO:0000256" key="3">
    <source>
        <dbReference type="ARBA" id="ARBA00022723"/>
    </source>
</evidence>
<dbReference type="PRINTS" id="PR00114">
    <property type="entry name" value="STPHPHTASE"/>
</dbReference>
<keyword evidence="4" id="KW-0378">Hydrolase</keyword>
<dbReference type="GO" id="GO:0004722">
    <property type="term" value="F:protein serine/threonine phosphatase activity"/>
    <property type="evidence" value="ECO:0007669"/>
    <property type="project" value="UniProtKB-EC"/>
</dbReference>
<dbReference type="InterPro" id="IPR006186">
    <property type="entry name" value="Ser/Thr-sp_prot-phosphatase"/>
</dbReference>
<gene>
    <name evidence="10" type="ORF">TRFO_11403</name>
</gene>
<sequence>MDYFKHVFHAHSQTMNRQFYIPGMAQLPLIDDHDQILKILKIAENFIKSEPNIIEIDNPVIIIGNLNGSIFHLYRLLMENGLPPYKDYLFLGNTIGSNDFSFECILFILVMKIIYPDNIHIVRGTNEINENRFTLKFFENLPSQDLRANFYNLFKVLPLAARVYTSFFCINHSIPLDLNELDEIDRSKIEKGDQISKEIFGSESLDCLNSEEYLDDLFNEYGIRMIIKSDNFVEGGVITLLDGRVNVFYSGCNLHDISCALLINDSDSLDALDIEKIPIIKRHDVEFLEINGTPVQKKIIVLNTMKQITNPIGKSSICILGDKTAISMNHPIHSKMRSFERIKKIYRYNTANNPESAQTTKGAPSPIKQTMHGATPQNINVSTASSSPGQIKGQIAGQTMSNNQILFNDQNEELNDNTPLKTYNSQSAIKAMKFWLCKSKTQARIKS</sequence>
<comment type="catalytic activity">
    <reaction evidence="7">
        <text>O-phospho-L-seryl-[protein] + H2O = L-seryl-[protein] + phosphate</text>
        <dbReference type="Rhea" id="RHEA:20629"/>
        <dbReference type="Rhea" id="RHEA-COMP:9863"/>
        <dbReference type="Rhea" id="RHEA-COMP:11604"/>
        <dbReference type="ChEBI" id="CHEBI:15377"/>
        <dbReference type="ChEBI" id="CHEBI:29999"/>
        <dbReference type="ChEBI" id="CHEBI:43474"/>
        <dbReference type="ChEBI" id="CHEBI:83421"/>
        <dbReference type="EC" id="3.1.3.16"/>
    </reaction>
</comment>
<evidence type="ECO:0000259" key="9">
    <source>
        <dbReference type="SMART" id="SM00156"/>
    </source>
</evidence>
<evidence type="ECO:0000256" key="1">
    <source>
        <dbReference type="ARBA" id="ARBA00001936"/>
    </source>
</evidence>
<comment type="cofactor">
    <cofactor evidence="1">
        <name>Mn(2+)</name>
        <dbReference type="ChEBI" id="CHEBI:29035"/>
    </cofactor>
</comment>
<keyword evidence="5" id="KW-0904">Protein phosphatase</keyword>
<evidence type="ECO:0000256" key="5">
    <source>
        <dbReference type="ARBA" id="ARBA00022912"/>
    </source>
</evidence>
<dbReference type="VEuPathDB" id="TrichDB:TRFO_11403"/>
<evidence type="ECO:0000256" key="8">
    <source>
        <dbReference type="ARBA" id="ARBA00048336"/>
    </source>
</evidence>
<evidence type="ECO:0000256" key="2">
    <source>
        <dbReference type="ARBA" id="ARBA00013081"/>
    </source>
</evidence>
<protein>
    <recommendedName>
        <fullName evidence="2">protein-serine/threonine phosphatase</fullName>
        <ecNumber evidence="2">3.1.3.16</ecNumber>
    </recommendedName>
</protein>
<accession>A0A1J4JA36</accession>
<dbReference type="AlphaFoldDB" id="A0A1J4JA36"/>
<dbReference type="InterPro" id="IPR029052">
    <property type="entry name" value="Metallo-depent_PP-like"/>
</dbReference>
<dbReference type="Gene3D" id="3.60.21.10">
    <property type="match status" value="1"/>
</dbReference>
<dbReference type="PANTHER" id="PTHR11668:SF300">
    <property type="entry name" value="SERINE_THREONINE-PROTEIN PHOSPHATASE"/>
    <property type="match status" value="1"/>
</dbReference>
<dbReference type="SMART" id="SM00156">
    <property type="entry name" value="PP2Ac"/>
    <property type="match status" value="1"/>
</dbReference>
<comment type="caution">
    <text evidence="10">The sequence shown here is derived from an EMBL/GenBank/DDBJ whole genome shotgun (WGS) entry which is preliminary data.</text>
</comment>
<dbReference type="SUPFAM" id="SSF56300">
    <property type="entry name" value="Metallo-dependent phosphatases"/>
    <property type="match status" value="1"/>
</dbReference>
<keyword evidence="3" id="KW-0479">Metal-binding</keyword>
<dbReference type="InterPro" id="IPR050341">
    <property type="entry name" value="PP1_catalytic_subunit"/>
</dbReference>
<dbReference type="EC" id="3.1.3.16" evidence="2"/>
<dbReference type="Proteomes" id="UP000179807">
    <property type="component" value="Unassembled WGS sequence"/>
</dbReference>
<dbReference type="Pfam" id="PF00149">
    <property type="entry name" value="Metallophos"/>
    <property type="match status" value="1"/>
</dbReference>
<keyword evidence="11" id="KW-1185">Reference proteome</keyword>
<comment type="catalytic activity">
    <reaction evidence="8">
        <text>O-phospho-L-threonyl-[protein] + H2O = L-threonyl-[protein] + phosphate</text>
        <dbReference type="Rhea" id="RHEA:47004"/>
        <dbReference type="Rhea" id="RHEA-COMP:11060"/>
        <dbReference type="Rhea" id="RHEA-COMP:11605"/>
        <dbReference type="ChEBI" id="CHEBI:15377"/>
        <dbReference type="ChEBI" id="CHEBI:30013"/>
        <dbReference type="ChEBI" id="CHEBI:43474"/>
        <dbReference type="ChEBI" id="CHEBI:61977"/>
        <dbReference type="EC" id="3.1.3.16"/>
    </reaction>
</comment>
<evidence type="ECO:0000313" key="11">
    <source>
        <dbReference type="Proteomes" id="UP000179807"/>
    </source>
</evidence>
<proteinExistence type="predicted"/>
<name>A0A1J4JA36_9EUKA</name>